<keyword evidence="17" id="KW-0812">Transmembrane</keyword>
<keyword evidence="8" id="KW-0391">Immunity</keyword>
<keyword evidence="4" id="KW-0399">Innate immunity</keyword>
<keyword evidence="17" id="KW-1133">Transmembrane helix</keyword>
<comment type="subcellular location">
    <subcellularLocation>
        <location evidence="2">Endoplasmic reticulum membrane</location>
        <topology evidence="2">Peripheral membrane protein</topology>
        <orientation evidence="2">Cytoplasmic side</orientation>
    </subcellularLocation>
</comment>
<evidence type="ECO:0000256" key="4">
    <source>
        <dbReference type="ARBA" id="ARBA00022588"/>
    </source>
</evidence>
<dbReference type="SFLD" id="SFLDG01088">
    <property type="entry name" value="antiviral_proteins"/>
    <property type="match status" value="1"/>
</dbReference>
<dbReference type="Gene3D" id="3.20.20.70">
    <property type="entry name" value="Aldolase class I"/>
    <property type="match status" value="1"/>
</dbReference>
<dbReference type="SMART" id="SM00729">
    <property type="entry name" value="Elp3"/>
    <property type="match status" value="1"/>
</dbReference>
<reference evidence="19" key="1">
    <citation type="submission" date="2022-11" db="EMBL/GenBank/DDBJ databases">
        <title>Centuries of genome instability and evolution in soft-shell clam transmissible cancer (bioRxiv).</title>
        <authorList>
            <person name="Hart S.F.M."/>
            <person name="Yonemitsu M.A."/>
            <person name="Giersch R.M."/>
            <person name="Beal B.F."/>
            <person name="Arriagada G."/>
            <person name="Davis B.W."/>
            <person name="Ostrander E.A."/>
            <person name="Goff S.P."/>
            <person name="Metzger M.J."/>
        </authorList>
    </citation>
    <scope>NUCLEOTIDE SEQUENCE</scope>
    <source>
        <strain evidence="19">MELC-2E11</strain>
        <tissue evidence="19">Siphon/mantle</tissue>
    </source>
</reference>
<dbReference type="SFLD" id="SFLDG01067">
    <property type="entry name" value="SPASM/twitch_domain_containing"/>
    <property type="match status" value="1"/>
</dbReference>
<dbReference type="InterPro" id="IPR026372">
    <property type="entry name" value="RSAD2"/>
</dbReference>
<evidence type="ECO:0000256" key="15">
    <source>
        <dbReference type="ARBA" id="ARBA00035040"/>
    </source>
</evidence>
<feature type="transmembrane region" description="Helical" evidence="17">
    <location>
        <begin position="6"/>
        <end position="23"/>
    </location>
</feature>
<accession>A0ABY7D997</accession>
<protein>
    <recommendedName>
        <fullName evidence="14">S-adenosylmethionine-dependent nucleotide dehydratase RSAD2</fullName>
    </recommendedName>
    <alternativeName>
        <fullName evidence="15">Radical S-adenosyl methionine domain-containing protein 2</fullName>
    </alternativeName>
    <alternativeName>
        <fullName evidence="16">Virus inhibitory protein, endoplasmic reticulum-associated, interferon-inducible</fullName>
    </alternativeName>
</protein>
<evidence type="ECO:0000256" key="2">
    <source>
        <dbReference type="ARBA" id="ARBA00004397"/>
    </source>
</evidence>
<dbReference type="InterPro" id="IPR007197">
    <property type="entry name" value="rSAM"/>
</dbReference>
<evidence type="ECO:0000256" key="14">
    <source>
        <dbReference type="ARBA" id="ARBA00035038"/>
    </source>
</evidence>
<evidence type="ECO:0000256" key="16">
    <source>
        <dbReference type="ARBA" id="ARBA00035042"/>
    </source>
</evidence>
<dbReference type="Proteomes" id="UP001164746">
    <property type="component" value="Chromosome 1"/>
</dbReference>
<sequence length="376" mass="42886">MEPVFTVLVFSSVVVAFVIFNYAKLKHHMSSTFLSGEDIILTDTIERKNENRRLHLPTVRQRKSTNLPSGRIGLVPSVLPVQEKVVPLSVNYHFTRKCNYQCGFCFHTAKTSFVLPLEDAKRGLSLLKDAGMEKINFSGGEPFIVKRGAFVGELVRFCKESLQLPSVTIVSNGSLVTENWFKTYGAYLDILAVSCDSFDPDTNEKIGRQQGQKNHLSSLRSVRRLCAEYQVAFKLNSVVNTYNKDENMVEEVKQLNPCRWKVFQCLLIDGENAGADAIRNAQTFVISDEEFQSFLERHRDVECLVPESNEKMQNSYLILDEYMRFLDCTKGSKQPSKSLLDVGVDNALLFSGFDERMFFKRGGQYVWSKADMRLEW</sequence>
<evidence type="ECO:0000256" key="5">
    <source>
        <dbReference type="ARBA" id="ARBA00022691"/>
    </source>
</evidence>
<keyword evidence="11" id="KW-0051">Antiviral defense</keyword>
<evidence type="ECO:0000256" key="3">
    <source>
        <dbReference type="ARBA" id="ARBA00022485"/>
    </source>
</evidence>
<evidence type="ECO:0000256" key="13">
    <source>
        <dbReference type="ARBA" id="ARBA00035008"/>
    </source>
</evidence>
<evidence type="ECO:0000256" key="10">
    <source>
        <dbReference type="ARBA" id="ARBA00023014"/>
    </source>
</evidence>
<proteinExistence type="inferred from homology"/>
<comment type="similarity">
    <text evidence="13">Belongs to the radical SAM superfamily. RSAD2 family.</text>
</comment>
<gene>
    <name evidence="19" type="ORF">MAR_006410</name>
</gene>
<dbReference type="SFLD" id="SFLDS00029">
    <property type="entry name" value="Radical_SAM"/>
    <property type="match status" value="1"/>
</dbReference>
<name>A0ABY7D997_MYAAR</name>
<dbReference type="CDD" id="cd01335">
    <property type="entry name" value="Radical_SAM"/>
    <property type="match status" value="1"/>
</dbReference>
<dbReference type="PROSITE" id="PS51918">
    <property type="entry name" value="RADICAL_SAM"/>
    <property type="match status" value="1"/>
</dbReference>
<evidence type="ECO:0000256" key="8">
    <source>
        <dbReference type="ARBA" id="ARBA00022859"/>
    </source>
</evidence>
<dbReference type="EMBL" id="CP111012">
    <property type="protein sequence ID" value="WAQ93939.1"/>
    <property type="molecule type" value="Genomic_DNA"/>
</dbReference>
<keyword evidence="7" id="KW-0256">Endoplasmic reticulum</keyword>
<comment type="cofactor">
    <cofactor evidence="1">
        <name>[4Fe-4S] cluster</name>
        <dbReference type="ChEBI" id="CHEBI:49883"/>
    </cofactor>
</comment>
<evidence type="ECO:0000259" key="18">
    <source>
        <dbReference type="PROSITE" id="PS51918"/>
    </source>
</evidence>
<evidence type="ECO:0000256" key="17">
    <source>
        <dbReference type="SAM" id="Phobius"/>
    </source>
</evidence>
<evidence type="ECO:0000256" key="12">
    <source>
        <dbReference type="ARBA" id="ARBA00023136"/>
    </source>
</evidence>
<keyword evidence="10" id="KW-0411">Iron-sulfur</keyword>
<evidence type="ECO:0000313" key="19">
    <source>
        <dbReference type="EMBL" id="WAQ93939.1"/>
    </source>
</evidence>
<dbReference type="InterPro" id="IPR006638">
    <property type="entry name" value="Elp3/MiaA/NifB-like_rSAM"/>
</dbReference>
<dbReference type="PANTHER" id="PTHR21339">
    <property type="entry name" value="RADICAL S-ADENOSYL METHIONINE DOMAIN-CONTAINING PROTEIN 2"/>
    <property type="match status" value="1"/>
</dbReference>
<dbReference type="InterPro" id="IPR058240">
    <property type="entry name" value="rSAM_sf"/>
</dbReference>
<evidence type="ECO:0000313" key="20">
    <source>
        <dbReference type="Proteomes" id="UP001164746"/>
    </source>
</evidence>
<dbReference type="SUPFAM" id="SSF102114">
    <property type="entry name" value="Radical SAM enzymes"/>
    <property type="match status" value="1"/>
</dbReference>
<feature type="domain" description="Radical SAM core" evidence="18">
    <location>
        <begin position="84"/>
        <end position="304"/>
    </location>
</feature>
<dbReference type="NCBIfam" id="TIGR04278">
    <property type="entry name" value="viperin"/>
    <property type="match status" value="1"/>
</dbReference>
<keyword evidence="12 17" id="KW-0472">Membrane</keyword>
<keyword evidence="6" id="KW-0479">Metal-binding</keyword>
<keyword evidence="9" id="KW-0408">Iron</keyword>
<dbReference type="PANTHER" id="PTHR21339:SF0">
    <property type="entry name" value="S-ADENOSYLMETHIONINE-DEPENDENT NUCLEOTIDE DEHYDRATASE RSAD2"/>
    <property type="match status" value="1"/>
</dbReference>
<dbReference type="InterPro" id="IPR051196">
    <property type="entry name" value="RSAD2/Viperin_antiviral"/>
</dbReference>
<organism evidence="19 20">
    <name type="scientific">Mya arenaria</name>
    <name type="common">Soft-shell clam</name>
    <dbReference type="NCBI Taxonomy" id="6604"/>
    <lineage>
        <taxon>Eukaryota</taxon>
        <taxon>Metazoa</taxon>
        <taxon>Spiralia</taxon>
        <taxon>Lophotrochozoa</taxon>
        <taxon>Mollusca</taxon>
        <taxon>Bivalvia</taxon>
        <taxon>Autobranchia</taxon>
        <taxon>Heteroconchia</taxon>
        <taxon>Euheterodonta</taxon>
        <taxon>Imparidentia</taxon>
        <taxon>Neoheterodontei</taxon>
        <taxon>Myida</taxon>
        <taxon>Myoidea</taxon>
        <taxon>Myidae</taxon>
        <taxon>Mya</taxon>
    </lineage>
</organism>
<evidence type="ECO:0000256" key="7">
    <source>
        <dbReference type="ARBA" id="ARBA00022824"/>
    </source>
</evidence>
<evidence type="ECO:0000256" key="9">
    <source>
        <dbReference type="ARBA" id="ARBA00023004"/>
    </source>
</evidence>
<keyword evidence="3" id="KW-0004">4Fe-4S</keyword>
<dbReference type="InterPro" id="IPR013785">
    <property type="entry name" value="Aldolase_TIM"/>
</dbReference>
<evidence type="ECO:0000256" key="6">
    <source>
        <dbReference type="ARBA" id="ARBA00022723"/>
    </source>
</evidence>
<evidence type="ECO:0000256" key="1">
    <source>
        <dbReference type="ARBA" id="ARBA00001966"/>
    </source>
</evidence>
<evidence type="ECO:0000256" key="11">
    <source>
        <dbReference type="ARBA" id="ARBA00023118"/>
    </source>
</evidence>
<keyword evidence="20" id="KW-1185">Reference proteome</keyword>
<dbReference type="NCBIfam" id="NF038283">
    <property type="entry name" value="viperin_w_prok"/>
    <property type="match status" value="1"/>
</dbReference>
<dbReference type="SFLD" id="SFLDF00318">
    <property type="entry name" value="Viperin"/>
    <property type="match status" value="1"/>
</dbReference>
<dbReference type="Pfam" id="PF04055">
    <property type="entry name" value="Radical_SAM"/>
    <property type="match status" value="1"/>
</dbReference>
<keyword evidence="5" id="KW-0949">S-adenosyl-L-methionine</keyword>